<evidence type="ECO:0000256" key="1">
    <source>
        <dbReference type="SAM" id="MobiDB-lite"/>
    </source>
</evidence>
<feature type="compositionally biased region" description="Basic and acidic residues" evidence="1">
    <location>
        <begin position="98"/>
        <end position="109"/>
    </location>
</feature>
<feature type="region of interest" description="Disordered" evidence="1">
    <location>
        <begin position="75"/>
        <end position="115"/>
    </location>
</feature>
<proteinExistence type="predicted"/>
<organism evidence="2 3">
    <name type="scientific">Pisolithus microcarpus 441</name>
    <dbReference type="NCBI Taxonomy" id="765257"/>
    <lineage>
        <taxon>Eukaryota</taxon>
        <taxon>Fungi</taxon>
        <taxon>Dikarya</taxon>
        <taxon>Basidiomycota</taxon>
        <taxon>Agaricomycotina</taxon>
        <taxon>Agaricomycetes</taxon>
        <taxon>Agaricomycetidae</taxon>
        <taxon>Boletales</taxon>
        <taxon>Sclerodermatineae</taxon>
        <taxon>Pisolithaceae</taxon>
        <taxon>Pisolithus</taxon>
    </lineage>
</organism>
<evidence type="ECO:0000313" key="3">
    <source>
        <dbReference type="Proteomes" id="UP000054018"/>
    </source>
</evidence>
<dbReference type="HOGENOM" id="CLU_934200_0_0_1"/>
<feature type="compositionally biased region" description="Basic and acidic residues" evidence="1">
    <location>
        <begin position="15"/>
        <end position="24"/>
    </location>
</feature>
<evidence type="ECO:0000313" key="2">
    <source>
        <dbReference type="EMBL" id="KIK14925.1"/>
    </source>
</evidence>
<protein>
    <submittedName>
        <fullName evidence="2">Uncharacterized protein</fullName>
    </submittedName>
</protein>
<dbReference type="AlphaFoldDB" id="A0A0C9XRM4"/>
<gene>
    <name evidence="2" type="ORF">PISMIDRAFT_16909</name>
</gene>
<reference evidence="2 3" key="1">
    <citation type="submission" date="2014-04" db="EMBL/GenBank/DDBJ databases">
        <authorList>
            <consortium name="DOE Joint Genome Institute"/>
            <person name="Kuo A."/>
            <person name="Kohler A."/>
            <person name="Costa M.D."/>
            <person name="Nagy L.G."/>
            <person name="Floudas D."/>
            <person name="Copeland A."/>
            <person name="Barry K.W."/>
            <person name="Cichocki N."/>
            <person name="Veneault-Fourrey C."/>
            <person name="LaButti K."/>
            <person name="Lindquist E.A."/>
            <person name="Lipzen A."/>
            <person name="Lundell T."/>
            <person name="Morin E."/>
            <person name="Murat C."/>
            <person name="Sun H."/>
            <person name="Tunlid A."/>
            <person name="Henrissat B."/>
            <person name="Grigoriev I.V."/>
            <person name="Hibbett D.S."/>
            <person name="Martin F."/>
            <person name="Nordberg H.P."/>
            <person name="Cantor M.N."/>
            <person name="Hua S.X."/>
        </authorList>
    </citation>
    <scope>NUCLEOTIDE SEQUENCE [LARGE SCALE GENOMIC DNA]</scope>
    <source>
        <strain evidence="2 3">441</strain>
    </source>
</reference>
<reference evidence="3" key="2">
    <citation type="submission" date="2015-01" db="EMBL/GenBank/DDBJ databases">
        <title>Evolutionary Origins and Diversification of the Mycorrhizal Mutualists.</title>
        <authorList>
            <consortium name="DOE Joint Genome Institute"/>
            <consortium name="Mycorrhizal Genomics Consortium"/>
            <person name="Kohler A."/>
            <person name="Kuo A."/>
            <person name="Nagy L.G."/>
            <person name="Floudas D."/>
            <person name="Copeland A."/>
            <person name="Barry K.W."/>
            <person name="Cichocki N."/>
            <person name="Veneault-Fourrey C."/>
            <person name="LaButti K."/>
            <person name="Lindquist E.A."/>
            <person name="Lipzen A."/>
            <person name="Lundell T."/>
            <person name="Morin E."/>
            <person name="Murat C."/>
            <person name="Riley R."/>
            <person name="Ohm R."/>
            <person name="Sun H."/>
            <person name="Tunlid A."/>
            <person name="Henrissat B."/>
            <person name="Grigoriev I.V."/>
            <person name="Hibbett D.S."/>
            <person name="Martin F."/>
        </authorList>
    </citation>
    <scope>NUCLEOTIDE SEQUENCE [LARGE SCALE GENOMIC DNA]</scope>
    <source>
        <strain evidence="3">441</strain>
    </source>
</reference>
<dbReference type="Proteomes" id="UP000054018">
    <property type="component" value="Unassembled WGS sequence"/>
</dbReference>
<dbReference type="EMBL" id="KN833915">
    <property type="protein sequence ID" value="KIK14925.1"/>
    <property type="molecule type" value="Genomic_DNA"/>
</dbReference>
<sequence>MACIFTVSFLEKEKREKKMVEVQRSKLVSTTNNEHENTAATEDEQPPSAGGSCSRPLKNTAPAFFSRIPLQDKPDSIHLESGLPLQHDTPVPQADGSCKSDEDTPRQKDVSSGSLNVWPDGMISFGDSTHTEFDYDANFEHSETPSPSNQRVSVQPGSMLVTEGNTKGQSMAADEPTFVVGRTPASVAALLEEGFKRINDEFNTLSGWVRMPIQQVIQCFTQQYAHSNSANEWNAYQQYFAAHKACISKLDVTWPDSQLTQKGPPLARTRFQSSQNPSPSPLSILLLRFFANGTTVFC</sequence>
<accession>A0A0C9XRM4</accession>
<feature type="region of interest" description="Disordered" evidence="1">
    <location>
        <begin position="15"/>
        <end position="60"/>
    </location>
</feature>
<keyword evidence="3" id="KW-1185">Reference proteome</keyword>
<name>A0A0C9XRM4_9AGAM</name>